<dbReference type="GO" id="GO:0009298">
    <property type="term" value="P:GDP-mannose biosynthetic process"/>
    <property type="evidence" value="ECO:0007669"/>
    <property type="project" value="InterPro"/>
</dbReference>
<dbReference type="InterPro" id="IPR014628">
    <property type="entry name" value="Man6P_isomerase_Firm_short"/>
</dbReference>
<dbReference type="RefSeq" id="WP_160115210.1">
    <property type="nucleotide sequence ID" value="NZ_FNVA01000006.1"/>
</dbReference>
<dbReference type="PIRSF" id="PIRSF036894">
    <property type="entry name" value="PMI_Firm_short"/>
    <property type="match status" value="1"/>
</dbReference>
<dbReference type="OrthoDB" id="9808275at2"/>
<keyword evidence="2 3" id="KW-0862">Zinc</keyword>
<dbReference type="InterPro" id="IPR051804">
    <property type="entry name" value="Carb_Metab_Reg_Kinase/Isom"/>
</dbReference>
<gene>
    <name evidence="6" type="ORF">SAMN05421819_3393</name>
</gene>
<dbReference type="GO" id="GO:0004476">
    <property type="term" value="F:mannose-6-phosphate isomerase activity"/>
    <property type="evidence" value="ECO:0007669"/>
    <property type="project" value="InterPro"/>
</dbReference>
<name>A0A1H6B1H1_9BACT</name>
<dbReference type="Proteomes" id="UP000236728">
    <property type="component" value="Unassembled WGS sequence"/>
</dbReference>
<evidence type="ECO:0000256" key="1">
    <source>
        <dbReference type="ARBA" id="ARBA00022723"/>
    </source>
</evidence>
<dbReference type="PANTHER" id="PTHR42742">
    <property type="entry name" value="TRANSCRIPTIONAL REPRESSOR MPRA"/>
    <property type="match status" value="1"/>
</dbReference>
<protein>
    <submittedName>
        <fullName evidence="6">Mannose-6-phosphate isomerase, type 1</fullName>
    </submittedName>
</protein>
<dbReference type="GO" id="GO:0005975">
    <property type="term" value="P:carbohydrate metabolic process"/>
    <property type="evidence" value="ECO:0007669"/>
    <property type="project" value="InterPro"/>
</dbReference>
<dbReference type="Gene3D" id="2.60.120.10">
    <property type="entry name" value="Jelly Rolls"/>
    <property type="match status" value="1"/>
</dbReference>
<evidence type="ECO:0000256" key="3">
    <source>
        <dbReference type="PIRSR" id="PIRSR036894-1"/>
    </source>
</evidence>
<dbReference type="InterPro" id="IPR016305">
    <property type="entry name" value="Mannose-6-P_Isomerase"/>
</dbReference>
<evidence type="ECO:0000259" key="5">
    <source>
        <dbReference type="Pfam" id="PF20511"/>
    </source>
</evidence>
<feature type="active site" evidence="4">
    <location>
        <position position="202"/>
    </location>
</feature>
<evidence type="ECO:0000256" key="4">
    <source>
        <dbReference type="PIRSR" id="PIRSR036894-2"/>
    </source>
</evidence>
<evidence type="ECO:0000256" key="2">
    <source>
        <dbReference type="ARBA" id="ARBA00022833"/>
    </source>
</evidence>
<dbReference type="InterPro" id="IPR014710">
    <property type="entry name" value="RmlC-like_jellyroll"/>
</dbReference>
<dbReference type="PANTHER" id="PTHR42742:SF3">
    <property type="entry name" value="FRUCTOKINASE"/>
    <property type="match status" value="1"/>
</dbReference>
<dbReference type="Pfam" id="PF20511">
    <property type="entry name" value="PMI_typeI_cat"/>
    <property type="match status" value="1"/>
</dbReference>
<feature type="domain" description="Phosphomannose isomerase type I catalytic" evidence="5">
    <location>
        <begin position="48"/>
        <end position="117"/>
    </location>
</feature>
<dbReference type="InterPro" id="IPR011051">
    <property type="entry name" value="RmlC_Cupin_sf"/>
</dbReference>
<keyword evidence="1 3" id="KW-0479">Metal-binding</keyword>
<comment type="cofactor">
    <cofactor evidence="3">
        <name>Zn(2+)</name>
        <dbReference type="ChEBI" id="CHEBI:29105"/>
    </cofactor>
    <text evidence="3">Binds 1 zinc ion per subunit.</text>
</comment>
<feature type="binding site" evidence="3">
    <location>
        <position position="182"/>
    </location>
    <ligand>
        <name>Zn(2+)</name>
        <dbReference type="ChEBI" id="CHEBI:29105"/>
    </ligand>
</feature>
<dbReference type="EMBL" id="FNVA01000006">
    <property type="protein sequence ID" value="SEG53976.1"/>
    <property type="molecule type" value="Genomic_DNA"/>
</dbReference>
<feature type="binding site" evidence="3">
    <location>
        <position position="107"/>
    </location>
    <ligand>
        <name>Zn(2+)</name>
        <dbReference type="ChEBI" id="CHEBI:29105"/>
    </ligand>
</feature>
<proteinExistence type="predicted"/>
<reference evidence="6 7" key="1">
    <citation type="submission" date="2016-10" db="EMBL/GenBank/DDBJ databases">
        <authorList>
            <person name="de Groot N.N."/>
        </authorList>
    </citation>
    <scope>NUCLEOTIDE SEQUENCE [LARGE SCALE GENOMIC DNA]</scope>
    <source>
        <strain evidence="6 7">DSM 22489</strain>
    </source>
</reference>
<keyword evidence="6" id="KW-0413">Isomerase</keyword>
<dbReference type="GO" id="GO:0008270">
    <property type="term" value="F:zinc ion binding"/>
    <property type="evidence" value="ECO:0007669"/>
    <property type="project" value="InterPro"/>
</dbReference>
<dbReference type="SUPFAM" id="SSF51182">
    <property type="entry name" value="RmlC-like cupins"/>
    <property type="match status" value="1"/>
</dbReference>
<evidence type="ECO:0000313" key="7">
    <source>
        <dbReference type="Proteomes" id="UP000236728"/>
    </source>
</evidence>
<sequence>MSTSATSPTSSASALSLGAIPLAPIFSERVWGVHDLGPWFPAATGPAIGEAWLTATDCAVEGGALQGSNFGDLVAAHPAELARGSMGEFPLLIKVLFPREKLSVQVHPDDARAQQLGMPNGKTECWYILSAEPGATVAVGLTQPMSNDEIRAAIENGTLEDFVDHIPVKAGDMVFVDAGTVHAIMPGVIVLETQQYSDTTYRLFDYGRPRELHIEEGLLATKQKTRAGLVTPQPMEGFVRLISEQYFFVDRFELNPNASVSLGGFTGLQILVALGEGVTLGIGTANPIALRPGHAAVLPVGSGHWDIAASNAVEVIRIGRP</sequence>
<evidence type="ECO:0000313" key="6">
    <source>
        <dbReference type="EMBL" id="SEG53976.1"/>
    </source>
</evidence>
<accession>A0A1H6B1H1</accession>
<dbReference type="CDD" id="cd07010">
    <property type="entry name" value="cupin_PMI_type_I_N_bac"/>
    <property type="match status" value="1"/>
</dbReference>
<dbReference type="InterPro" id="IPR046457">
    <property type="entry name" value="PMI_typeI_cat"/>
</dbReference>
<keyword evidence="7" id="KW-1185">Reference proteome</keyword>
<dbReference type="PRINTS" id="PR00714">
    <property type="entry name" value="MAN6PISMRASE"/>
</dbReference>
<organism evidence="6 7">
    <name type="scientific">Bryocella elongata</name>
    <dbReference type="NCBI Taxonomy" id="863522"/>
    <lineage>
        <taxon>Bacteria</taxon>
        <taxon>Pseudomonadati</taxon>
        <taxon>Acidobacteriota</taxon>
        <taxon>Terriglobia</taxon>
        <taxon>Terriglobales</taxon>
        <taxon>Acidobacteriaceae</taxon>
        <taxon>Bryocella</taxon>
    </lineage>
</organism>
<dbReference type="AlphaFoldDB" id="A0A1H6B1H1"/>
<feature type="binding site" evidence="3">
    <location>
        <position position="124"/>
    </location>
    <ligand>
        <name>Zn(2+)</name>
        <dbReference type="ChEBI" id="CHEBI:29105"/>
    </ligand>
</feature>